<keyword evidence="4" id="KW-0372">Hormone</keyword>
<comment type="similarity">
    <text evidence="2">Belongs to the plant rapid alkalinization factor (RALF) family.</text>
</comment>
<organism evidence="7 8">
    <name type="scientific">Genlisea aurea</name>
    <dbReference type="NCBI Taxonomy" id="192259"/>
    <lineage>
        <taxon>Eukaryota</taxon>
        <taxon>Viridiplantae</taxon>
        <taxon>Streptophyta</taxon>
        <taxon>Embryophyta</taxon>
        <taxon>Tracheophyta</taxon>
        <taxon>Spermatophyta</taxon>
        <taxon>Magnoliopsida</taxon>
        <taxon>eudicotyledons</taxon>
        <taxon>Gunneridae</taxon>
        <taxon>Pentapetalae</taxon>
        <taxon>asterids</taxon>
        <taxon>lamiids</taxon>
        <taxon>Lamiales</taxon>
        <taxon>Lentibulariaceae</taxon>
        <taxon>Genlisea</taxon>
    </lineage>
</organism>
<accession>S8DYC7</accession>
<dbReference type="GO" id="GO:0005576">
    <property type="term" value="C:extracellular region"/>
    <property type="evidence" value="ECO:0007669"/>
    <property type="project" value="UniProtKB-SubCell"/>
</dbReference>
<dbReference type="GO" id="GO:0019722">
    <property type="term" value="P:calcium-mediated signaling"/>
    <property type="evidence" value="ECO:0007669"/>
    <property type="project" value="TreeGrafter"/>
</dbReference>
<evidence type="ECO:0000256" key="2">
    <source>
        <dbReference type="ARBA" id="ARBA00009178"/>
    </source>
</evidence>
<dbReference type="GO" id="GO:0005179">
    <property type="term" value="F:hormone activity"/>
    <property type="evidence" value="ECO:0007669"/>
    <property type="project" value="UniProtKB-KW"/>
</dbReference>
<proteinExistence type="inferred from homology"/>
<dbReference type="GO" id="GO:0009506">
    <property type="term" value="C:plasmodesma"/>
    <property type="evidence" value="ECO:0007669"/>
    <property type="project" value="TreeGrafter"/>
</dbReference>
<dbReference type="OrthoDB" id="1613518at2759"/>
<keyword evidence="8" id="KW-1185">Reference proteome</keyword>
<dbReference type="PANTHER" id="PTHR33136">
    <property type="entry name" value="RAPID ALKALINIZATION FACTOR-LIKE"/>
    <property type="match status" value="1"/>
</dbReference>
<sequence length="101" mass="10811">AGVASGGEHHSASSELVMMSAAMNSGCKGTVGECLAGGDEFELLRSESERRILFARRYISYGALQRDAVPCSRRGASYYNCRPGAQANPYVRGCSAITRCR</sequence>
<protein>
    <submittedName>
        <fullName evidence="7">Rapid alkalinization factor 2</fullName>
    </submittedName>
</protein>
<dbReference type="Proteomes" id="UP000015453">
    <property type="component" value="Unassembled WGS sequence"/>
</dbReference>
<comment type="caution">
    <text evidence="7">The sequence shown here is derived from an EMBL/GenBank/DDBJ whole genome shotgun (WGS) entry which is preliminary data.</text>
</comment>
<keyword evidence="6" id="KW-1015">Disulfide bond</keyword>
<reference evidence="7 8" key="1">
    <citation type="journal article" date="2013" name="BMC Genomics">
        <title>The miniature genome of a carnivorous plant Genlisea aurea contains a low number of genes and short non-coding sequences.</title>
        <authorList>
            <person name="Leushkin E.V."/>
            <person name="Sutormin R.A."/>
            <person name="Nabieva E.R."/>
            <person name="Penin A.A."/>
            <person name="Kondrashov A.S."/>
            <person name="Logacheva M.D."/>
        </authorList>
    </citation>
    <scope>NUCLEOTIDE SEQUENCE [LARGE SCALE GENOMIC DNA]</scope>
</reference>
<evidence type="ECO:0000256" key="6">
    <source>
        <dbReference type="ARBA" id="ARBA00023157"/>
    </source>
</evidence>
<keyword evidence="3" id="KW-0964">Secreted</keyword>
<dbReference type="AlphaFoldDB" id="S8DYC7"/>
<name>S8DYC7_9LAMI</name>
<evidence type="ECO:0000313" key="7">
    <source>
        <dbReference type="EMBL" id="EPS64947.1"/>
    </source>
</evidence>
<dbReference type="Pfam" id="PF05498">
    <property type="entry name" value="RALF"/>
    <property type="match status" value="1"/>
</dbReference>
<dbReference type="PANTHER" id="PTHR33136:SF13">
    <property type="entry name" value="OS10G0328900 PROTEIN"/>
    <property type="match status" value="1"/>
</dbReference>
<evidence type="ECO:0000256" key="5">
    <source>
        <dbReference type="ARBA" id="ARBA00022729"/>
    </source>
</evidence>
<evidence type="ECO:0000256" key="1">
    <source>
        <dbReference type="ARBA" id="ARBA00004613"/>
    </source>
</evidence>
<evidence type="ECO:0000313" key="8">
    <source>
        <dbReference type="Proteomes" id="UP000015453"/>
    </source>
</evidence>
<feature type="non-terminal residue" evidence="7">
    <location>
        <position position="101"/>
    </location>
</feature>
<gene>
    <name evidence="7" type="ORF">M569_09835</name>
</gene>
<keyword evidence="5" id="KW-0732">Signal</keyword>
<dbReference type="EMBL" id="AUSU01004514">
    <property type="protein sequence ID" value="EPS64947.1"/>
    <property type="molecule type" value="Genomic_DNA"/>
</dbReference>
<feature type="non-terminal residue" evidence="7">
    <location>
        <position position="1"/>
    </location>
</feature>
<dbReference type="InterPro" id="IPR008801">
    <property type="entry name" value="RALF"/>
</dbReference>
<evidence type="ECO:0000256" key="3">
    <source>
        <dbReference type="ARBA" id="ARBA00022525"/>
    </source>
</evidence>
<evidence type="ECO:0000256" key="4">
    <source>
        <dbReference type="ARBA" id="ARBA00022702"/>
    </source>
</evidence>
<comment type="subcellular location">
    <subcellularLocation>
        <location evidence="1">Secreted</location>
    </subcellularLocation>
</comment>